<dbReference type="STRING" id="1227498.C492_03901"/>
<keyword evidence="3" id="KW-1185">Reference proteome</keyword>
<keyword evidence="1" id="KW-0472">Membrane</keyword>
<feature type="transmembrane region" description="Helical" evidence="1">
    <location>
        <begin position="31"/>
        <end position="51"/>
    </location>
</feature>
<accession>L9XV91</accession>
<evidence type="ECO:0000256" key="1">
    <source>
        <dbReference type="SAM" id="Phobius"/>
    </source>
</evidence>
<sequence length="62" mass="6230">MERFVGVVVAGGLALVAGLWLLALFETWSALRIAGLALAILGAGGLSVGIASELEVGHERGA</sequence>
<evidence type="ECO:0000313" key="2">
    <source>
        <dbReference type="EMBL" id="ELY65427.1"/>
    </source>
</evidence>
<keyword evidence="1" id="KW-0812">Transmembrane</keyword>
<protein>
    <submittedName>
        <fullName evidence="2">Uncharacterized protein</fullName>
    </submittedName>
</protein>
<dbReference type="RefSeq" id="WP_008420591.1">
    <property type="nucleotide sequence ID" value="NZ_AOIA01000024.1"/>
</dbReference>
<dbReference type="Proteomes" id="UP000011531">
    <property type="component" value="Unassembled WGS sequence"/>
</dbReference>
<dbReference type="AlphaFoldDB" id="L9XV91"/>
<feature type="transmembrane region" description="Helical" evidence="1">
    <location>
        <begin position="7"/>
        <end position="25"/>
    </location>
</feature>
<proteinExistence type="predicted"/>
<organism evidence="2 3">
    <name type="scientific">Natronococcus jeotgali DSM 18795</name>
    <dbReference type="NCBI Taxonomy" id="1227498"/>
    <lineage>
        <taxon>Archaea</taxon>
        <taxon>Methanobacteriati</taxon>
        <taxon>Methanobacteriota</taxon>
        <taxon>Stenosarchaea group</taxon>
        <taxon>Halobacteria</taxon>
        <taxon>Halobacteriales</taxon>
        <taxon>Natrialbaceae</taxon>
        <taxon>Natronococcus</taxon>
    </lineage>
</organism>
<reference evidence="2 3" key="1">
    <citation type="journal article" date="2014" name="PLoS Genet.">
        <title>Phylogenetically driven sequencing of extremely halophilic archaea reveals strategies for static and dynamic osmo-response.</title>
        <authorList>
            <person name="Becker E.A."/>
            <person name="Seitzer P.M."/>
            <person name="Tritt A."/>
            <person name="Larsen D."/>
            <person name="Krusor M."/>
            <person name="Yao A.I."/>
            <person name="Wu D."/>
            <person name="Madern D."/>
            <person name="Eisen J.A."/>
            <person name="Darling A.E."/>
            <person name="Facciotti M.T."/>
        </authorList>
    </citation>
    <scope>NUCLEOTIDE SEQUENCE [LARGE SCALE GENOMIC DNA]</scope>
    <source>
        <strain evidence="2 3">DSM 18795</strain>
    </source>
</reference>
<evidence type="ECO:0000313" key="3">
    <source>
        <dbReference type="Proteomes" id="UP000011531"/>
    </source>
</evidence>
<dbReference type="EMBL" id="AOIA01000024">
    <property type="protein sequence ID" value="ELY65427.1"/>
    <property type="molecule type" value="Genomic_DNA"/>
</dbReference>
<gene>
    <name evidence="2" type="ORF">C492_03901</name>
</gene>
<keyword evidence="1" id="KW-1133">Transmembrane helix</keyword>
<name>L9XV91_9EURY</name>
<comment type="caution">
    <text evidence="2">The sequence shown here is derived from an EMBL/GenBank/DDBJ whole genome shotgun (WGS) entry which is preliminary data.</text>
</comment>